<keyword evidence="2 3" id="KW-0040">ANK repeat</keyword>
<evidence type="ECO:0000313" key="5">
    <source>
        <dbReference type="Proteomes" id="UP000019376"/>
    </source>
</evidence>
<dbReference type="InterPro" id="IPR002110">
    <property type="entry name" value="Ankyrin_rpt"/>
</dbReference>
<keyword evidence="5" id="KW-1185">Reference proteome</keyword>
<evidence type="ECO:0000256" key="2">
    <source>
        <dbReference type="ARBA" id="ARBA00023043"/>
    </source>
</evidence>
<evidence type="ECO:0000313" key="4">
    <source>
        <dbReference type="EMBL" id="EPS31282.1"/>
    </source>
</evidence>
<evidence type="ECO:0000256" key="1">
    <source>
        <dbReference type="ARBA" id="ARBA00022737"/>
    </source>
</evidence>
<dbReference type="EMBL" id="KB644413">
    <property type="protein sequence ID" value="EPS31282.1"/>
    <property type="molecule type" value="Genomic_DNA"/>
</dbReference>
<reference evidence="4 5" key="1">
    <citation type="journal article" date="2013" name="PLoS ONE">
        <title>Genomic and secretomic analyses reveal unique features of the lignocellulolytic enzyme system of Penicillium decumbens.</title>
        <authorList>
            <person name="Liu G."/>
            <person name="Zhang L."/>
            <person name="Wei X."/>
            <person name="Zou G."/>
            <person name="Qin Y."/>
            <person name="Ma L."/>
            <person name="Li J."/>
            <person name="Zheng H."/>
            <person name="Wang S."/>
            <person name="Wang C."/>
            <person name="Xun L."/>
            <person name="Zhao G.-P."/>
            <person name="Zhou Z."/>
            <person name="Qu Y."/>
        </authorList>
    </citation>
    <scope>NUCLEOTIDE SEQUENCE [LARGE SCALE GENOMIC DNA]</scope>
    <source>
        <strain evidence="5">114-2 / CGMCC 5302</strain>
    </source>
</reference>
<dbReference type="eggNOG" id="ENOG502SQR9">
    <property type="taxonomic scope" value="Eukaryota"/>
</dbReference>
<evidence type="ECO:0000256" key="3">
    <source>
        <dbReference type="PROSITE-ProRule" id="PRU00023"/>
    </source>
</evidence>
<dbReference type="AlphaFoldDB" id="S8B946"/>
<keyword evidence="1" id="KW-0677">Repeat</keyword>
<dbReference type="SUPFAM" id="SSF48403">
    <property type="entry name" value="Ankyrin repeat"/>
    <property type="match status" value="1"/>
</dbReference>
<proteinExistence type="predicted"/>
<dbReference type="PROSITE" id="PS50088">
    <property type="entry name" value="ANK_REPEAT"/>
    <property type="match status" value="1"/>
</dbReference>
<dbReference type="OrthoDB" id="426293at2759"/>
<dbReference type="STRING" id="933388.S8B946"/>
<dbReference type="SMART" id="SM00248">
    <property type="entry name" value="ANK"/>
    <property type="match status" value="3"/>
</dbReference>
<gene>
    <name evidence="4" type="ORF">PDE_06237</name>
</gene>
<dbReference type="Pfam" id="PF00023">
    <property type="entry name" value="Ank"/>
    <property type="match status" value="1"/>
</dbReference>
<dbReference type="HOGENOM" id="CLU_064330_1_1_1"/>
<feature type="repeat" description="ANK" evidence="3">
    <location>
        <begin position="144"/>
        <end position="176"/>
    </location>
</feature>
<sequence>MDIRLPPEAEPANHLRKATCILECFLRAEWDINEPIDILIPPALCYAVTVTDMTSWFQEHGANPNRRCEVDCTPLSFAVRNASLSIIELMLDYGGDVKGQLLQCAVYRKEGLEDVITLLVERGASLNAPMYQDGPTLMRFFPMSLGTALHVATEQRKTNAVRLLINLGADTEVKDANGDSALEWAQK</sequence>
<dbReference type="Gene3D" id="1.25.40.20">
    <property type="entry name" value="Ankyrin repeat-containing domain"/>
    <property type="match status" value="2"/>
</dbReference>
<dbReference type="InterPro" id="IPR050745">
    <property type="entry name" value="Multifunctional_regulatory"/>
</dbReference>
<dbReference type="Proteomes" id="UP000019376">
    <property type="component" value="Unassembled WGS sequence"/>
</dbReference>
<name>S8B946_PENO1</name>
<dbReference type="PROSITE" id="PS50297">
    <property type="entry name" value="ANK_REP_REGION"/>
    <property type="match status" value="1"/>
</dbReference>
<dbReference type="InterPro" id="IPR036770">
    <property type="entry name" value="Ankyrin_rpt-contain_sf"/>
</dbReference>
<dbReference type="PANTHER" id="PTHR24189">
    <property type="entry name" value="MYOTROPHIN"/>
    <property type="match status" value="1"/>
</dbReference>
<protein>
    <submittedName>
        <fullName evidence="4">Uncharacterized protein</fullName>
    </submittedName>
</protein>
<dbReference type="PANTHER" id="PTHR24189:SF50">
    <property type="entry name" value="ANKYRIN REPEAT AND SOCS BOX PROTEIN 2"/>
    <property type="match status" value="1"/>
</dbReference>
<organism evidence="4 5">
    <name type="scientific">Penicillium oxalicum (strain 114-2 / CGMCC 5302)</name>
    <name type="common">Penicillium decumbens</name>
    <dbReference type="NCBI Taxonomy" id="933388"/>
    <lineage>
        <taxon>Eukaryota</taxon>
        <taxon>Fungi</taxon>
        <taxon>Dikarya</taxon>
        <taxon>Ascomycota</taxon>
        <taxon>Pezizomycotina</taxon>
        <taxon>Eurotiomycetes</taxon>
        <taxon>Eurotiomycetidae</taxon>
        <taxon>Eurotiales</taxon>
        <taxon>Aspergillaceae</taxon>
        <taxon>Penicillium</taxon>
    </lineage>
</organism>
<dbReference type="PhylomeDB" id="S8B946"/>
<accession>S8B946</accession>